<dbReference type="EC" id="2.7.13.3" evidence="2"/>
<dbReference type="InterPro" id="IPR004358">
    <property type="entry name" value="Sig_transdc_His_kin-like_C"/>
</dbReference>
<dbReference type="InterPro" id="IPR003594">
    <property type="entry name" value="HATPase_dom"/>
</dbReference>
<dbReference type="Pfam" id="PF00072">
    <property type="entry name" value="Response_reg"/>
    <property type="match status" value="1"/>
</dbReference>
<dbReference type="SUPFAM" id="SSF47384">
    <property type="entry name" value="Homodimeric domain of signal transducing histidine kinase"/>
    <property type="match status" value="1"/>
</dbReference>
<dbReference type="InterPro" id="IPR011006">
    <property type="entry name" value="CheY-like_superfamily"/>
</dbReference>
<dbReference type="Pfam" id="PF08448">
    <property type="entry name" value="PAS_4"/>
    <property type="match status" value="2"/>
</dbReference>
<feature type="domain" description="PAC" evidence="9">
    <location>
        <begin position="118"/>
        <end position="171"/>
    </location>
</feature>
<evidence type="ECO:0000313" key="10">
    <source>
        <dbReference type="EMBL" id="NUU47747.1"/>
    </source>
</evidence>
<dbReference type="RefSeq" id="WP_175312311.1">
    <property type="nucleotide sequence ID" value="NZ_JABMCH010000064.1"/>
</dbReference>
<dbReference type="InterPro" id="IPR000700">
    <property type="entry name" value="PAS-assoc_C"/>
</dbReference>
<dbReference type="InterPro" id="IPR013656">
    <property type="entry name" value="PAS_4"/>
</dbReference>
<name>A0A7Y6B796_9SPHN</name>
<dbReference type="SUPFAM" id="SSF52172">
    <property type="entry name" value="CheY-like"/>
    <property type="match status" value="1"/>
</dbReference>
<dbReference type="SMART" id="SM00065">
    <property type="entry name" value="GAF"/>
    <property type="match status" value="1"/>
</dbReference>
<protein>
    <recommendedName>
        <fullName evidence="2">histidine kinase</fullName>
        <ecNumber evidence="2">2.7.13.3</ecNumber>
    </recommendedName>
</protein>
<dbReference type="InterPro" id="IPR036097">
    <property type="entry name" value="HisK_dim/P_sf"/>
</dbReference>
<evidence type="ECO:0000259" key="7">
    <source>
        <dbReference type="PROSITE" id="PS50109"/>
    </source>
</evidence>
<dbReference type="Gene3D" id="3.30.450.40">
    <property type="match status" value="1"/>
</dbReference>
<evidence type="ECO:0000313" key="11">
    <source>
        <dbReference type="Proteomes" id="UP000536441"/>
    </source>
</evidence>
<dbReference type="Gene3D" id="1.10.287.130">
    <property type="match status" value="1"/>
</dbReference>
<dbReference type="SMART" id="SM00388">
    <property type="entry name" value="HisKA"/>
    <property type="match status" value="1"/>
</dbReference>
<feature type="domain" description="Histidine kinase" evidence="7">
    <location>
        <begin position="495"/>
        <end position="715"/>
    </location>
</feature>
<evidence type="ECO:0000256" key="1">
    <source>
        <dbReference type="ARBA" id="ARBA00000085"/>
    </source>
</evidence>
<dbReference type="InterPro" id="IPR005467">
    <property type="entry name" value="His_kinase_dom"/>
</dbReference>
<evidence type="ECO:0000256" key="3">
    <source>
        <dbReference type="ARBA" id="ARBA00022553"/>
    </source>
</evidence>
<sequence length="871" mass="93267">MVTDDQTSLNVPPFLNGGGDCADLIARMDWSASPLGPVQSWSVSLTMSLAMLLRSAVPLLLLWGEDGVMIYNDAYAALVGDGHPALLGAKVSDGWPEHSDFNDKLMALGLGGRTSHFSDLPLTIQREGQETRAWVNLDSSPVTDEHGQPAGVLCILAETTERVLAERRAAFLLNLADKLRALETPAEIMALAAQRLGQELSASRVFYAEITTRGWMTVERDYTRGVSSIVGRHSLESFGPDLLAAYRDGAPVVVTNVGADERLSEGARSGLQARQVGAFVDVVLFQEEQWVGLLAVQSAAPRIWSPEEEALIQNVGERARAAVERSRAELALREMKDTLEQQVVERTAELRRYHEIVEAITSPICAFDTDYRIIAFNKAHNEDFRRIYGFETRIGDVFCDLFLPDQRVAMRALMTRALTGEHFTVTEALGSPDLGVSTWEISYTPLCDATGRVIAAFHHATDISERLSAAADLETAQEALRQSQKVEAMGNLTGGVAHDFNNLLTPIIGSLDMLMRKGSGTAREKRLIDGALQSAERAKTLVQRLLAFARRQPLQATAVDLGQLVDGMTDLVGSTVGPTIAVEVDIATGLPPAKADANQLEMALLNLSVNARDAMPTGGTLSIAVKPRSVTSQQMPGVPAGDYVCLSVRDTGMGMDEATRQRAIEPFFSTKGVGKGTGLGLSMVHGLAAQLGGGLTIESTLGQGTEITLWLPLSDVAATAKIFLAPNSAKAQGVGTVLLVDDEDLVRMSTADMLADLGYGVVEASSGAQALELVQAGLRPDLLVTDHLMAGMSGAQLARELQGKLPELRSLIVSGYAEVEGLDVEVARLTKPFRSEELSTSLAAIGARVPVPPDISGMRLADRSPDATEVG</sequence>
<dbReference type="InterPro" id="IPR035965">
    <property type="entry name" value="PAS-like_dom_sf"/>
</dbReference>
<dbReference type="AlphaFoldDB" id="A0A7Y6B796"/>
<evidence type="ECO:0000256" key="4">
    <source>
        <dbReference type="ARBA" id="ARBA00022679"/>
    </source>
</evidence>
<dbReference type="InterPro" id="IPR003018">
    <property type="entry name" value="GAF"/>
</dbReference>
<dbReference type="InterPro" id="IPR029016">
    <property type="entry name" value="GAF-like_dom_sf"/>
</dbReference>
<dbReference type="CDD" id="cd00082">
    <property type="entry name" value="HisKA"/>
    <property type="match status" value="1"/>
</dbReference>
<feature type="modified residue" description="4-aspartylphosphate" evidence="6">
    <location>
        <position position="786"/>
    </location>
</feature>
<dbReference type="PROSITE" id="PS50110">
    <property type="entry name" value="RESPONSE_REGULATORY"/>
    <property type="match status" value="1"/>
</dbReference>
<dbReference type="PROSITE" id="PS50109">
    <property type="entry name" value="HIS_KIN"/>
    <property type="match status" value="1"/>
</dbReference>
<dbReference type="SMART" id="SM00387">
    <property type="entry name" value="HATPase_c"/>
    <property type="match status" value="1"/>
</dbReference>
<comment type="caution">
    <text evidence="10">The sequence shown here is derived from an EMBL/GenBank/DDBJ whole genome shotgun (WGS) entry which is preliminary data.</text>
</comment>
<dbReference type="SUPFAM" id="SSF55781">
    <property type="entry name" value="GAF domain-like"/>
    <property type="match status" value="1"/>
</dbReference>
<reference evidence="10 11" key="1">
    <citation type="submission" date="2020-05" db="EMBL/GenBank/DDBJ databases">
        <title>Genome Sequencing of Type Strains.</title>
        <authorList>
            <person name="Lemaire J.F."/>
            <person name="Inderbitzin P."/>
            <person name="Gregorio O.A."/>
            <person name="Collins S.B."/>
            <person name="Wespe N."/>
            <person name="Knight-Connoni V."/>
        </authorList>
    </citation>
    <scope>NUCLEOTIDE SEQUENCE [LARGE SCALE GENOMIC DNA]</scope>
    <source>
        <strain evidence="10 11">DSM 100049</strain>
    </source>
</reference>
<evidence type="ECO:0000259" key="8">
    <source>
        <dbReference type="PROSITE" id="PS50110"/>
    </source>
</evidence>
<gene>
    <name evidence="10" type="ORF">HP438_12260</name>
</gene>
<dbReference type="PANTHER" id="PTHR43065">
    <property type="entry name" value="SENSOR HISTIDINE KINASE"/>
    <property type="match status" value="1"/>
</dbReference>
<evidence type="ECO:0000256" key="2">
    <source>
        <dbReference type="ARBA" id="ARBA00012438"/>
    </source>
</evidence>
<keyword evidence="3 6" id="KW-0597">Phosphoprotein</keyword>
<dbReference type="Pfam" id="PF00512">
    <property type="entry name" value="HisKA"/>
    <property type="match status" value="1"/>
</dbReference>
<dbReference type="Proteomes" id="UP000536441">
    <property type="component" value="Unassembled WGS sequence"/>
</dbReference>
<dbReference type="EMBL" id="JABMCH010000064">
    <property type="protein sequence ID" value="NUU47747.1"/>
    <property type="molecule type" value="Genomic_DNA"/>
</dbReference>
<organism evidence="10 11">
    <name type="scientific">Sphingomonas zeae</name>
    <dbReference type="NCBI Taxonomy" id="1646122"/>
    <lineage>
        <taxon>Bacteria</taxon>
        <taxon>Pseudomonadati</taxon>
        <taxon>Pseudomonadota</taxon>
        <taxon>Alphaproteobacteria</taxon>
        <taxon>Sphingomonadales</taxon>
        <taxon>Sphingomonadaceae</taxon>
        <taxon>Sphingomonas</taxon>
    </lineage>
</organism>
<keyword evidence="5" id="KW-0418">Kinase</keyword>
<keyword evidence="4" id="KW-0808">Transferase</keyword>
<feature type="domain" description="Response regulatory" evidence="8">
    <location>
        <begin position="736"/>
        <end position="846"/>
    </location>
</feature>
<dbReference type="SUPFAM" id="SSF55874">
    <property type="entry name" value="ATPase domain of HSP90 chaperone/DNA topoisomerase II/histidine kinase"/>
    <property type="match status" value="1"/>
</dbReference>
<dbReference type="PANTHER" id="PTHR43065:SF42">
    <property type="entry name" value="TWO-COMPONENT SENSOR PPRA"/>
    <property type="match status" value="1"/>
</dbReference>
<dbReference type="SMART" id="SM00448">
    <property type="entry name" value="REC"/>
    <property type="match status" value="1"/>
</dbReference>
<dbReference type="SUPFAM" id="SSF55785">
    <property type="entry name" value="PYP-like sensor domain (PAS domain)"/>
    <property type="match status" value="2"/>
</dbReference>
<dbReference type="InterPro" id="IPR000014">
    <property type="entry name" value="PAS"/>
</dbReference>
<dbReference type="NCBIfam" id="TIGR00229">
    <property type="entry name" value="sensory_box"/>
    <property type="match status" value="2"/>
</dbReference>
<dbReference type="InterPro" id="IPR001789">
    <property type="entry name" value="Sig_transdc_resp-reg_receiver"/>
</dbReference>
<accession>A0A7Y6B796</accession>
<dbReference type="Gene3D" id="3.30.565.10">
    <property type="entry name" value="Histidine kinase-like ATPase, C-terminal domain"/>
    <property type="match status" value="1"/>
</dbReference>
<dbReference type="InterPro" id="IPR036890">
    <property type="entry name" value="HATPase_C_sf"/>
</dbReference>
<dbReference type="PRINTS" id="PR00344">
    <property type="entry name" value="BCTRLSENSOR"/>
</dbReference>
<dbReference type="GO" id="GO:0000155">
    <property type="term" value="F:phosphorelay sensor kinase activity"/>
    <property type="evidence" value="ECO:0007669"/>
    <property type="project" value="InterPro"/>
</dbReference>
<evidence type="ECO:0000259" key="9">
    <source>
        <dbReference type="PROSITE" id="PS50113"/>
    </source>
</evidence>
<evidence type="ECO:0000256" key="5">
    <source>
        <dbReference type="ARBA" id="ARBA00022777"/>
    </source>
</evidence>
<dbReference type="InterPro" id="IPR003661">
    <property type="entry name" value="HisK_dim/P_dom"/>
</dbReference>
<keyword evidence="11" id="KW-1185">Reference proteome</keyword>
<evidence type="ECO:0000256" key="6">
    <source>
        <dbReference type="PROSITE-ProRule" id="PRU00169"/>
    </source>
</evidence>
<comment type="catalytic activity">
    <reaction evidence="1">
        <text>ATP + protein L-histidine = ADP + protein N-phospho-L-histidine.</text>
        <dbReference type="EC" id="2.7.13.3"/>
    </reaction>
</comment>
<dbReference type="Gene3D" id="3.40.50.2300">
    <property type="match status" value="1"/>
</dbReference>
<dbReference type="PROSITE" id="PS50113">
    <property type="entry name" value="PAC"/>
    <property type="match status" value="1"/>
</dbReference>
<dbReference type="Gene3D" id="3.30.450.20">
    <property type="entry name" value="PAS domain"/>
    <property type="match status" value="2"/>
</dbReference>
<proteinExistence type="predicted"/>
<dbReference type="Pfam" id="PF01590">
    <property type="entry name" value="GAF"/>
    <property type="match status" value="1"/>
</dbReference>
<dbReference type="Pfam" id="PF02518">
    <property type="entry name" value="HATPase_c"/>
    <property type="match status" value="1"/>
</dbReference>